<dbReference type="AlphaFoldDB" id="A0A0C2D9R0"/>
<dbReference type="InterPro" id="IPR013783">
    <property type="entry name" value="Ig-like_fold"/>
</dbReference>
<name>A0A0C2D9R0_9BILA</name>
<evidence type="ECO:0000256" key="4">
    <source>
        <dbReference type="ARBA" id="ARBA00023180"/>
    </source>
</evidence>
<reference evidence="7 8" key="1">
    <citation type="submission" date="2013-12" db="EMBL/GenBank/DDBJ databases">
        <title>Draft genome of the parsitic nematode Ancylostoma duodenale.</title>
        <authorList>
            <person name="Mitreva M."/>
        </authorList>
    </citation>
    <scope>NUCLEOTIDE SEQUENCE [LARGE SCALE GENOMIC DNA]</scope>
    <source>
        <strain evidence="7 8">Zhejiang</strain>
    </source>
</reference>
<dbReference type="EMBL" id="KN727098">
    <property type="protein sequence ID" value="KIH66488.1"/>
    <property type="molecule type" value="Genomic_DNA"/>
</dbReference>
<evidence type="ECO:0000259" key="6">
    <source>
        <dbReference type="PROSITE" id="PS50835"/>
    </source>
</evidence>
<evidence type="ECO:0000256" key="3">
    <source>
        <dbReference type="ARBA" id="ARBA00023157"/>
    </source>
</evidence>
<dbReference type="InterPro" id="IPR051275">
    <property type="entry name" value="Cell_adhesion_signaling"/>
</dbReference>
<gene>
    <name evidence="7" type="ORF">ANCDUO_03185</name>
</gene>
<dbReference type="InterPro" id="IPR007110">
    <property type="entry name" value="Ig-like_dom"/>
</dbReference>
<dbReference type="PROSITE" id="PS50835">
    <property type="entry name" value="IG_LIKE"/>
    <property type="match status" value="1"/>
</dbReference>
<dbReference type="InterPro" id="IPR036179">
    <property type="entry name" value="Ig-like_dom_sf"/>
</dbReference>
<dbReference type="Pfam" id="PF13927">
    <property type="entry name" value="Ig_3"/>
    <property type="match status" value="1"/>
</dbReference>
<dbReference type="InterPro" id="IPR003599">
    <property type="entry name" value="Ig_sub"/>
</dbReference>
<keyword evidence="8" id="KW-1185">Reference proteome</keyword>
<dbReference type="GO" id="GO:0050839">
    <property type="term" value="F:cell adhesion molecule binding"/>
    <property type="evidence" value="ECO:0007669"/>
    <property type="project" value="TreeGrafter"/>
</dbReference>
<keyword evidence="2" id="KW-0472">Membrane</keyword>
<protein>
    <submittedName>
        <fullName evidence="7">Immunoglobulin V-set domain protein</fullName>
    </submittedName>
</protein>
<accession>A0A0C2D9R0</accession>
<feature type="domain" description="Ig-like" evidence="6">
    <location>
        <begin position="18"/>
        <end position="110"/>
    </location>
</feature>
<keyword evidence="5" id="KW-0393">Immunoglobulin domain</keyword>
<evidence type="ECO:0000256" key="5">
    <source>
        <dbReference type="ARBA" id="ARBA00023319"/>
    </source>
</evidence>
<dbReference type="SUPFAM" id="SSF48726">
    <property type="entry name" value="Immunoglobulin"/>
    <property type="match status" value="1"/>
</dbReference>
<dbReference type="GO" id="GO:0098609">
    <property type="term" value="P:cell-cell adhesion"/>
    <property type="evidence" value="ECO:0007669"/>
    <property type="project" value="TreeGrafter"/>
</dbReference>
<dbReference type="Proteomes" id="UP000054047">
    <property type="component" value="Unassembled WGS sequence"/>
</dbReference>
<comment type="subcellular location">
    <subcellularLocation>
        <location evidence="1">Membrane</location>
        <topology evidence="1">Single-pass type I membrane protein</topology>
    </subcellularLocation>
</comment>
<dbReference type="Gene3D" id="2.60.40.10">
    <property type="entry name" value="Immunoglobulins"/>
    <property type="match status" value="1"/>
</dbReference>
<dbReference type="OrthoDB" id="6413693at2759"/>
<evidence type="ECO:0000313" key="7">
    <source>
        <dbReference type="EMBL" id="KIH66488.1"/>
    </source>
</evidence>
<evidence type="ECO:0000313" key="8">
    <source>
        <dbReference type="Proteomes" id="UP000054047"/>
    </source>
</evidence>
<organism evidence="7 8">
    <name type="scientific">Ancylostoma duodenale</name>
    <dbReference type="NCBI Taxonomy" id="51022"/>
    <lineage>
        <taxon>Eukaryota</taxon>
        <taxon>Metazoa</taxon>
        <taxon>Ecdysozoa</taxon>
        <taxon>Nematoda</taxon>
        <taxon>Chromadorea</taxon>
        <taxon>Rhabditida</taxon>
        <taxon>Rhabditina</taxon>
        <taxon>Rhabditomorpha</taxon>
        <taxon>Strongyloidea</taxon>
        <taxon>Ancylostomatidae</taxon>
        <taxon>Ancylostomatinae</taxon>
        <taxon>Ancylostoma</taxon>
    </lineage>
</organism>
<dbReference type="PANTHER" id="PTHR11640">
    <property type="entry name" value="NEPHRIN"/>
    <property type="match status" value="1"/>
</dbReference>
<keyword evidence="3" id="KW-1015">Disulfide bond</keyword>
<dbReference type="GO" id="GO:0005911">
    <property type="term" value="C:cell-cell junction"/>
    <property type="evidence" value="ECO:0007669"/>
    <property type="project" value="TreeGrafter"/>
</dbReference>
<proteinExistence type="predicted"/>
<dbReference type="SMART" id="SM00409">
    <property type="entry name" value="IG"/>
    <property type="match status" value="1"/>
</dbReference>
<dbReference type="PANTHER" id="PTHR11640:SF31">
    <property type="entry name" value="IRREGULAR CHIASM C-ROUGHEST PROTEIN-RELATED"/>
    <property type="match status" value="1"/>
</dbReference>
<evidence type="ECO:0000256" key="2">
    <source>
        <dbReference type="ARBA" id="ARBA00023136"/>
    </source>
</evidence>
<keyword evidence="4" id="KW-0325">Glycoprotein</keyword>
<sequence length="171" mass="18698">MANAEKILCLVAFVEGEQTIVEGPQESFVFLGQTVVLRCKVSNQKGAVQWMKNGFGLGVDRQLKFFPRYSMIGSASRGEYNLQITNTTVGDDDVYACQINEAASEPSVISNPAKLTVLSTFLPPLSPKLALAVLFSLSGASRPLRRERVVLTMKQAPHELLTRCMSQGESD</sequence>
<dbReference type="GO" id="GO:0005886">
    <property type="term" value="C:plasma membrane"/>
    <property type="evidence" value="ECO:0007669"/>
    <property type="project" value="TreeGrafter"/>
</dbReference>
<evidence type="ECO:0000256" key="1">
    <source>
        <dbReference type="ARBA" id="ARBA00004479"/>
    </source>
</evidence>